<dbReference type="Pfam" id="PF11740">
    <property type="entry name" value="KfrA_N"/>
    <property type="match status" value="1"/>
</dbReference>
<evidence type="ECO:0000313" key="3">
    <source>
        <dbReference type="Proteomes" id="UP001589753"/>
    </source>
</evidence>
<evidence type="ECO:0000259" key="1">
    <source>
        <dbReference type="Pfam" id="PF11740"/>
    </source>
</evidence>
<dbReference type="EMBL" id="JBHMDI010000372">
    <property type="protein sequence ID" value="MFB9353144.1"/>
    <property type="molecule type" value="Genomic_DNA"/>
</dbReference>
<feature type="non-terminal residue" evidence="2">
    <location>
        <position position="92"/>
    </location>
</feature>
<keyword evidence="2" id="KW-0238">DNA-binding</keyword>
<name>A0ABV5LMK7_9ACTN</name>
<evidence type="ECO:0000313" key="2">
    <source>
        <dbReference type="EMBL" id="MFB9353144.1"/>
    </source>
</evidence>
<reference evidence="2 3" key="1">
    <citation type="submission" date="2024-09" db="EMBL/GenBank/DDBJ databases">
        <authorList>
            <person name="Sun Q."/>
            <person name="Mori K."/>
        </authorList>
    </citation>
    <scope>NUCLEOTIDE SEQUENCE [LARGE SCALE GENOMIC DNA]</scope>
    <source>
        <strain evidence="2 3">JCM 9767</strain>
    </source>
</reference>
<feature type="domain" description="KfrA N-terminal DNA-binding" evidence="1">
    <location>
        <begin position="15"/>
        <end position="87"/>
    </location>
</feature>
<proteinExistence type="predicted"/>
<keyword evidence="3" id="KW-1185">Reference proteome</keyword>
<gene>
    <name evidence="2" type="ORF">ACFFUA_38110</name>
</gene>
<protein>
    <submittedName>
        <fullName evidence="2">DNA-binding protein</fullName>
    </submittedName>
</protein>
<comment type="caution">
    <text evidence="2">The sequence shown here is derived from an EMBL/GenBank/DDBJ whole genome shotgun (WGS) entry which is preliminary data.</text>
</comment>
<sequence length="92" mass="9850">MSRQPSAPPPAEISFEQVAAAAENLEGRGAEPTLQRVCEHLGAGSPNRIQRHLTAWRAARPSPTPPTPRLPSALVEALEEELARHAGDALSR</sequence>
<dbReference type="Proteomes" id="UP001589753">
    <property type="component" value="Unassembled WGS sequence"/>
</dbReference>
<accession>A0ABV5LMK7</accession>
<dbReference type="InterPro" id="IPR021104">
    <property type="entry name" value="KfrA_DNA-bd_N"/>
</dbReference>
<dbReference type="RefSeq" id="WP_380957985.1">
    <property type="nucleotide sequence ID" value="NZ_JBHMDI010000372.1"/>
</dbReference>
<dbReference type="GO" id="GO:0003677">
    <property type="term" value="F:DNA binding"/>
    <property type="evidence" value="ECO:0007669"/>
    <property type="project" value="UniProtKB-KW"/>
</dbReference>
<organism evidence="2 3">
    <name type="scientific">Streptomyces heliomycini</name>
    <dbReference type="NCBI Taxonomy" id="284032"/>
    <lineage>
        <taxon>Bacteria</taxon>
        <taxon>Bacillati</taxon>
        <taxon>Actinomycetota</taxon>
        <taxon>Actinomycetes</taxon>
        <taxon>Kitasatosporales</taxon>
        <taxon>Streptomycetaceae</taxon>
        <taxon>Streptomyces</taxon>
    </lineage>
</organism>